<dbReference type="InterPro" id="IPR050498">
    <property type="entry name" value="Ycf3"/>
</dbReference>
<keyword evidence="4" id="KW-0812">Transmembrane</keyword>
<dbReference type="Gene3D" id="1.25.40.10">
    <property type="entry name" value="Tetratricopeptide repeat domain"/>
    <property type="match status" value="1"/>
</dbReference>
<keyword evidence="1" id="KW-0677">Repeat</keyword>
<sequence length="378" mass="41493">MSVINKMLRDLDRQQQHQRSHGPLILQRKSRWSWLPWFIIPLALVAGWLGQAWFTRQATPEQTPIVGEAEVEHSQLSPLTAEDEPLRQQAASAQRTVPEAPVELTPVTPLPAAPLAETGATTAEPAQNPIAEPVQAEQATAPEPEAEEPVAEAQVSAAEAETEWSQEPALSTAAPVKAPSLSIEKVELSLSEQQSLLVQQARKAENAGQLMQALQLWQKAAALLPTEAEPYLQQSRLWQIQGNHAAAEQVLQQAVEQGNQDPNLLMALAGLAVRQQRWQDAVTVLNAAPDFSQHPDFYALKAAALQKTGQHAQAIGLFQQLARLQPQQARWWLGMALSFDALAQREQALLAYRQAENQGISLAADSLNFVRSRIAELE</sequence>
<dbReference type="SUPFAM" id="SSF48452">
    <property type="entry name" value="TPR-like"/>
    <property type="match status" value="1"/>
</dbReference>
<keyword evidence="4" id="KW-0472">Membrane</keyword>
<accession>A0ABV9JGI1</accession>
<name>A0ABV9JGI1_9GAMM</name>
<proteinExistence type="predicted"/>
<keyword evidence="6" id="KW-1185">Reference proteome</keyword>
<protein>
    <submittedName>
        <fullName evidence="5">Tetratricopeptide repeat protein</fullName>
    </submittedName>
</protein>
<evidence type="ECO:0000256" key="2">
    <source>
        <dbReference type="ARBA" id="ARBA00022803"/>
    </source>
</evidence>
<dbReference type="Pfam" id="PF14559">
    <property type="entry name" value="TPR_19"/>
    <property type="match status" value="1"/>
</dbReference>
<evidence type="ECO:0000313" key="6">
    <source>
        <dbReference type="Proteomes" id="UP001595962"/>
    </source>
</evidence>
<comment type="caution">
    <text evidence="5">The sequence shown here is derived from an EMBL/GenBank/DDBJ whole genome shotgun (WGS) entry which is preliminary data.</text>
</comment>
<evidence type="ECO:0000313" key="5">
    <source>
        <dbReference type="EMBL" id="MFC4653416.1"/>
    </source>
</evidence>
<dbReference type="EMBL" id="JBHSGB010000001">
    <property type="protein sequence ID" value="MFC4653416.1"/>
    <property type="molecule type" value="Genomic_DNA"/>
</dbReference>
<gene>
    <name evidence="5" type="ORF">ACFO3I_00115</name>
</gene>
<organism evidence="5 6">
    <name type="scientific">Rheinheimera marina</name>
    <dbReference type="NCBI Taxonomy" id="1774958"/>
    <lineage>
        <taxon>Bacteria</taxon>
        <taxon>Pseudomonadati</taxon>
        <taxon>Pseudomonadota</taxon>
        <taxon>Gammaproteobacteria</taxon>
        <taxon>Chromatiales</taxon>
        <taxon>Chromatiaceae</taxon>
        <taxon>Rheinheimera</taxon>
    </lineage>
</organism>
<feature type="transmembrane region" description="Helical" evidence="4">
    <location>
        <begin position="34"/>
        <end position="54"/>
    </location>
</feature>
<dbReference type="InterPro" id="IPR019734">
    <property type="entry name" value="TPR_rpt"/>
</dbReference>
<evidence type="ECO:0000256" key="3">
    <source>
        <dbReference type="SAM" id="MobiDB-lite"/>
    </source>
</evidence>
<evidence type="ECO:0000256" key="4">
    <source>
        <dbReference type="SAM" id="Phobius"/>
    </source>
</evidence>
<evidence type="ECO:0000256" key="1">
    <source>
        <dbReference type="ARBA" id="ARBA00022737"/>
    </source>
</evidence>
<feature type="region of interest" description="Disordered" evidence="3">
    <location>
        <begin position="134"/>
        <end position="176"/>
    </location>
</feature>
<reference evidence="6" key="1">
    <citation type="journal article" date="2019" name="Int. J. Syst. Evol. Microbiol.">
        <title>The Global Catalogue of Microorganisms (GCM) 10K type strain sequencing project: providing services to taxonomists for standard genome sequencing and annotation.</title>
        <authorList>
            <consortium name="The Broad Institute Genomics Platform"/>
            <consortium name="The Broad Institute Genome Sequencing Center for Infectious Disease"/>
            <person name="Wu L."/>
            <person name="Ma J."/>
        </authorList>
    </citation>
    <scope>NUCLEOTIDE SEQUENCE [LARGE SCALE GENOMIC DNA]</scope>
    <source>
        <strain evidence="6">DT28</strain>
    </source>
</reference>
<dbReference type="Proteomes" id="UP001595962">
    <property type="component" value="Unassembled WGS sequence"/>
</dbReference>
<dbReference type="SMART" id="SM00028">
    <property type="entry name" value="TPR"/>
    <property type="match status" value="4"/>
</dbReference>
<keyword evidence="4" id="KW-1133">Transmembrane helix</keyword>
<dbReference type="InterPro" id="IPR011990">
    <property type="entry name" value="TPR-like_helical_dom_sf"/>
</dbReference>
<dbReference type="RefSeq" id="WP_377330698.1">
    <property type="nucleotide sequence ID" value="NZ_JBHSGB010000001.1"/>
</dbReference>
<feature type="region of interest" description="Disordered" evidence="3">
    <location>
        <begin position="84"/>
        <end position="113"/>
    </location>
</feature>
<feature type="compositionally biased region" description="Low complexity" evidence="3">
    <location>
        <begin position="134"/>
        <end position="143"/>
    </location>
</feature>
<dbReference type="PANTHER" id="PTHR44858">
    <property type="entry name" value="TETRATRICOPEPTIDE REPEAT PROTEIN 6"/>
    <property type="match status" value="1"/>
</dbReference>
<keyword evidence="2" id="KW-0802">TPR repeat</keyword>
<dbReference type="PANTHER" id="PTHR44858:SF1">
    <property type="entry name" value="UDP-N-ACETYLGLUCOSAMINE--PEPTIDE N-ACETYLGLUCOSAMINYLTRANSFERASE SPINDLY-RELATED"/>
    <property type="match status" value="1"/>
</dbReference>